<dbReference type="GO" id="GO:0016787">
    <property type="term" value="F:hydrolase activity"/>
    <property type="evidence" value="ECO:0007669"/>
    <property type="project" value="UniProtKB-KW"/>
</dbReference>
<accession>A0A9D1UVW2</accession>
<sequence>MYQRSSTVKNCQLNQIKTPTLFIHGYAGNYFSFGRMLKRFGKNGWGTKTGMIFVSHRGKVYFQGNPQGLTQVLFFENRDQVDQQVKWIWKILNQLKFYYQIPRVNIVAHSMGCVSVLKYLNQFGTDQRVASVEKVVTIGAPFNDLEVGKRTPYIENYELTADGPVKMTPLYQWMRDHQMGIPSAIKFLNIAGNLQNGSHSDGQVSVNSALSLRFLVWNIKNYRELVIHGKRAGHSNLHENQQVDQAIFKFLKDD</sequence>
<comment type="caution">
    <text evidence="1">The sequence shown here is derived from an EMBL/GenBank/DDBJ whole genome shotgun (WGS) entry which is preliminary data.</text>
</comment>
<evidence type="ECO:0000313" key="2">
    <source>
        <dbReference type="Proteomes" id="UP000823963"/>
    </source>
</evidence>
<organism evidence="1 2">
    <name type="scientific">Candidatus Ligilactobacillus excrementigallinarum</name>
    <dbReference type="NCBI Taxonomy" id="2838641"/>
    <lineage>
        <taxon>Bacteria</taxon>
        <taxon>Bacillati</taxon>
        <taxon>Bacillota</taxon>
        <taxon>Bacilli</taxon>
        <taxon>Lactobacillales</taxon>
        <taxon>Lactobacillaceae</taxon>
        <taxon>Ligilactobacillus</taxon>
    </lineage>
</organism>
<dbReference type="InterPro" id="IPR029058">
    <property type="entry name" value="AB_hydrolase_fold"/>
</dbReference>
<protein>
    <submittedName>
        <fullName evidence="1">Alpha/beta hydrolase</fullName>
    </submittedName>
</protein>
<reference evidence="1" key="2">
    <citation type="submission" date="2021-04" db="EMBL/GenBank/DDBJ databases">
        <authorList>
            <person name="Gilroy R."/>
        </authorList>
    </citation>
    <scope>NUCLEOTIDE SEQUENCE</scope>
    <source>
        <strain evidence="1">6627</strain>
    </source>
</reference>
<evidence type="ECO:0000313" key="1">
    <source>
        <dbReference type="EMBL" id="HIX01430.1"/>
    </source>
</evidence>
<keyword evidence="1" id="KW-0378">Hydrolase</keyword>
<name>A0A9D1UVW2_9LACO</name>
<reference evidence="1" key="1">
    <citation type="journal article" date="2021" name="PeerJ">
        <title>Extensive microbial diversity within the chicken gut microbiome revealed by metagenomics and culture.</title>
        <authorList>
            <person name="Gilroy R."/>
            <person name="Ravi A."/>
            <person name="Getino M."/>
            <person name="Pursley I."/>
            <person name="Horton D.L."/>
            <person name="Alikhan N.F."/>
            <person name="Baker D."/>
            <person name="Gharbi K."/>
            <person name="Hall N."/>
            <person name="Watson M."/>
            <person name="Adriaenssens E.M."/>
            <person name="Foster-Nyarko E."/>
            <person name="Jarju S."/>
            <person name="Secka A."/>
            <person name="Antonio M."/>
            <person name="Oren A."/>
            <person name="Chaudhuri R.R."/>
            <person name="La Ragione R."/>
            <person name="Hildebrand F."/>
            <person name="Pallen M.J."/>
        </authorList>
    </citation>
    <scope>NUCLEOTIDE SEQUENCE</scope>
    <source>
        <strain evidence="1">6627</strain>
    </source>
</reference>
<dbReference type="SUPFAM" id="SSF53474">
    <property type="entry name" value="alpha/beta-Hydrolases"/>
    <property type="match status" value="1"/>
</dbReference>
<dbReference type="InterPro" id="IPR010315">
    <property type="entry name" value="DUF915_hydro-like"/>
</dbReference>
<dbReference type="AlphaFoldDB" id="A0A9D1UVW2"/>
<dbReference type="Gene3D" id="3.40.50.1820">
    <property type="entry name" value="alpha/beta hydrolase"/>
    <property type="match status" value="1"/>
</dbReference>
<gene>
    <name evidence="1" type="ORF">H9861_01575</name>
</gene>
<proteinExistence type="predicted"/>
<dbReference type="Proteomes" id="UP000823963">
    <property type="component" value="Unassembled WGS sequence"/>
</dbReference>
<dbReference type="EMBL" id="DXFP01000010">
    <property type="protein sequence ID" value="HIX01430.1"/>
    <property type="molecule type" value="Genomic_DNA"/>
</dbReference>
<dbReference type="Pfam" id="PF06028">
    <property type="entry name" value="DUF915"/>
    <property type="match status" value="1"/>
</dbReference>